<gene>
    <name evidence="1" type="ORF">GCM10008013_04220</name>
</gene>
<dbReference type="RefSeq" id="WP_188535336.1">
    <property type="nucleotide sequence ID" value="NZ_BMFT01000001.1"/>
</dbReference>
<evidence type="ECO:0000313" key="1">
    <source>
        <dbReference type="EMBL" id="GGH12032.1"/>
    </source>
</evidence>
<proteinExistence type="predicted"/>
<accession>A0ABQ1Y5E4</accession>
<sequence>MLTFEQKLDILQSFPELERRDVSLGRVNFHYENSAYDKKTVAYHIHPNGNGYIYAGLLKGYPVDEKGLVNIREYTEAELRQIVEQSIRSLSVGVKENVLAPVTTISRDNEIPRKESPGGLWSDPNGQLLTLKCEDDLWYIYSGQSLEMVFETREEAGEYLAEEGFAPQKV</sequence>
<dbReference type="EMBL" id="BMFT01000001">
    <property type="protein sequence ID" value="GGH12032.1"/>
    <property type="molecule type" value="Genomic_DNA"/>
</dbReference>
<name>A0ABQ1Y5E4_9BACL</name>
<organism evidence="1 2">
    <name type="scientific">Paenibacillus segetis</name>
    <dbReference type="NCBI Taxonomy" id="1325360"/>
    <lineage>
        <taxon>Bacteria</taxon>
        <taxon>Bacillati</taxon>
        <taxon>Bacillota</taxon>
        <taxon>Bacilli</taxon>
        <taxon>Bacillales</taxon>
        <taxon>Paenibacillaceae</taxon>
        <taxon>Paenibacillus</taxon>
    </lineage>
</organism>
<reference evidence="2" key="1">
    <citation type="journal article" date="2019" name="Int. J. Syst. Evol. Microbiol.">
        <title>The Global Catalogue of Microorganisms (GCM) 10K type strain sequencing project: providing services to taxonomists for standard genome sequencing and annotation.</title>
        <authorList>
            <consortium name="The Broad Institute Genomics Platform"/>
            <consortium name="The Broad Institute Genome Sequencing Center for Infectious Disease"/>
            <person name="Wu L."/>
            <person name="Ma J."/>
        </authorList>
    </citation>
    <scope>NUCLEOTIDE SEQUENCE [LARGE SCALE GENOMIC DNA]</scope>
    <source>
        <strain evidence="2">CGMCC 1.12769</strain>
    </source>
</reference>
<evidence type="ECO:0000313" key="2">
    <source>
        <dbReference type="Proteomes" id="UP000659344"/>
    </source>
</evidence>
<protein>
    <submittedName>
        <fullName evidence="1">Uncharacterized protein</fullName>
    </submittedName>
</protein>
<dbReference type="Proteomes" id="UP000659344">
    <property type="component" value="Unassembled WGS sequence"/>
</dbReference>
<comment type="caution">
    <text evidence="1">The sequence shown here is derived from an EMBL/GenBank/DDBJ whole genome shotgun (WGS) entry which is preliminary data.</text>
</comment>
<keyword evidence="2" id="KW-1185">Reference proteome</keyword>